<dbReference type="Proteomes" id="UP000308199">
    <property type="component" value="Unassembled WGS sequence"/>
</dbReference>
<keyword evidence="7" id="KW-1185">Reference proteome</keyword>
<dbReference type="GO" id="GO:0004674">
    <property type="term" value="F:protein serine/threonine kinase activity"/>
    <property type="evidence" value="ECO:0007669"/>
    <property type="project" value="TreeGrafter"/>
</dbReference>
<evidence type="ECO:0000256" key="1">
    <source>
        <dbReference type="ARBA" id="ARBA00022679"/>
    </source>
</evidence>
<dbReference type="InterPro" id="IPR051681">
    <property type="entry name" value="Ser/Thr_Kinases-Pseudokinases"/>
</dbReference>
<dbReference type="AlphaFoldDB" id="A0A4S4KPM9"/>
<name>A0A4S4KPM9_9AGAM</name>
<evidence type="ECO:0000256" key="3">
    <source>
        <dbReference type="ARBA" id="ARBA00022777"/>
    </source>
</evidence>
<gene>
    <name evidence="6" type="ORF">EW145_g7125</name>
</gene>
<comment type="caution">
    <text evidence="6">The sequence shown here is derived from an EMBL/GenBank/DDBJ whole genome shotgun (WGS) entry which is preliminary data.</text>
</comment>
<dbReference type="SUPFAM" id="SSF56112">
    <property type="entry name" value="Protein kinase-like (PK-like)"/>
    <property type="match status" value="1"/>
</dbReference>
<organism evidence="6 7">
    <name type="scientific">Phellinidium pouzarii</name>
    <dbReference type="NCBI Taxonomy" id="167371"/>
    <lineage>
        <taxon>Eukaryota</taxon>
        <taxon>Fungi</taxon>
        <taxon>Dikarya</taxon>
        <taxon>Basidiomycota</taxon>
        <taxon>Agaricomycotina</taxon>
        <taxon>Agaricomycetes</taxon>
        <taxon>Hymenochaetales</taxon>
        <taxon>Hymenochaetaceae</taxon>
        <taxon>Phellinidium</taxon>
    </lineage>
</organism>
<feature type="domain" description="Protein kinase" evidence="5">
    <location>
        <begin position="171"/>
        <end position="467"/>
    </location>
</feature>
<dbReference type="InterPro" id="IPR000719">
    <property type="entry name" value="Prot_kinase_dom"/>
</dbReference>
<dbReference type="OrthoDB" id="3257280at2759"/>
<dbReference type="Pfam" id="PF07714">
    <property type="entry name" value="PK_Tyr_Ser-Thr"/>
    <property type="match status" value="1"/>
</dbReference>
<evidence type="ECO:0000256" key="4">
    <source>
        <dbReference type="ARBA" id="ARBA00022840"/>
    </source>
</evidence>
<evidence type="ECO:0000259" key="5">
    <source>
        <dbReference type="PROSITE" id="PS50011"/>
    </source>
</evidence>
<dbReference type="InterPro" id="IPR011009">
    <property type="entry name" value="Kinase-like_dom_sf"/>
</dbReference>
<evidence type="ECO:0000313" key="7">
    <source>
        <dbReference type="Proteomes" id="UP000308199"/>
    </source>
</evidence>
<dbReference type="InterPro" id="IPR001245">
    <property type="entry name" value="Ser-Thr/Tyr_kinase_cat_dom"/>
</dbReference>
<evidence type="ECO:0000313" key="6">
    <source>
        <dbReference type="EMBL" id="THH00167.1"/>
    </source>
</evidence>
<keyword evidence="4" id="KW-0067">ATP-binding</keyword>
<dbReference type="Gene3D" id="1.10.510.10">
    <property type="entry name" value="Transferase(Phosphotransferase) domain 1"/>
    <property type="match status" value="1"/>
</dbReference>
<sequence>MWARTLTASSRRPSEQERELGSRQLSLRRLSCRTHQQRLRLLAEIYCGHNSDAYDDLSADTLVLCIEENQVLVDAVENRVLDQFGIDGELQQERQRHVENEVIQLVEAAIPSIERFYVTATRITIRTVAASENRLSPHLTYTFSEESELIFPFSDLPRKFASLGTPTALISSLTRVGPAGRFGLAAGVDRVRWQEHTGVFAFKRADRDVDVTTGEIEILMHTTPHEENAADLLQLHAIVVDAHGRLRGFLARYEPYGSLEEVFTNRRIQLQSESDPVDENYVGSAVFPHHPDWKMKLTWGAQLARGLAVLHSRDDSVGPLTLRNLNPRNVLVHSFLNPADTRLIIAGLRGAASPTGLRFPARWSAPERVRRPTYALGPELDVANLGMVLWALAEERFDGFPGTSSLIRRGSAAVEISKSRDDTKASLWQSNFTTPGWYKLLVESCIEEEASCRPNAVDVATVLERELKNL</sequence>
<reference evidence="6 7" key="1">
    <citation type="submission" date="2019-02" db="EMBL/GenBank/DDBJ databases">
        <title>Genome sequencing of the rare red list fungi Phellinidium pouzarii.</title>
        <authorList>
            <person name="Buettner E."/>
            <person name="Kellner H."/>
        </authorList>
    </citation>
    <scope>NUCLEOTIDE SEQUENCE [LARGE SCALE GENOMIC DNA]</scope>
    <source>
        <strain evidence="6 7">DSM 108285</strain>
    </source>
</reference>
<dbReference type="GO" id="GO:0005524">
    <property type="term" value="F:ATP binding"/>
    <property type="evidence" value="ECO:0007669"/>
    <property type="project" value="UniProtKB-KW"/>
</dbReference>
<protein>
    <recommendedName>
        <fullName evidence="5">Protein kinase domain-containing protein</fullName>
    </recommendedName>
</protein>
<dbReference type="PANTHER" id="PTHR44329:SF288">
    <property type="entry name" value="MITOGEN-ACTIVATED PROTEIN KINASE KINASE KINASE 20"/>
    <property type="match status" value="1"/>
</dbReference>
<proteinExistence type="predicted"/>
<keyword evidence="1" id="KW-0808">Transferase</keyword>
<dbReference type="PROSITE" id="PS50011">
    <property type="entry name" value="PROTEIN_KINASE_DOM"/>
    <property type="match status" value="1"/>
</dbReference>
<keyword evidence="2" id="KW-0547">Nucleotide-binding</keyword>
<evidence type="ECO:0000256" key="2">
    <source>
        <dbReference type="ARBA" id="ARBA00022741"/>
    </source>
</evidence>
<accession>A0A4S4KPM9</accession>
<dbReference type="EMBL" id="SGPK01000648">
    <property type="protein sequence ID" value="THH00167.1"/>
    <property type="molecule type" value="Genomic_DNA"/>
</dbReference>
<dbReference type="PANTHER" id="PTHR44329">
    <property type="entry name" value="SERINE/THREONINE-PROTEIN KINASE TNNI3K-RELATED"/>
    <property type="match status" value="1"/>
</dbReference>
<keyword evidence="3" id="KW-0418">Kinase</keyword>